<dbReference type="EMBL" id="CP000922">
    <property type="protein sequence ID" value="ACJ32994.1"/>
    <property type="molecule type" value="Genomic_DNA"/>
</dbReference>
<feature type="transmembrane region" description="Helical" evidence="1">
    <location>
        <begin position="48"/>
        <end position="69"/>
    </location>
</feature>
<keyword evidence="1" id="KW-1133">Transmembrane helix</keyword>
<evidence type="ECO:0000313" key="2">
    <source>
        <dbReference type="EMBL" id="ACJ32994.1"/>
    </source>
</evidence>
<evidence type="ECO:0000313" key="3">
    <source>
        <dbReference type="Proteomes" id="UP000000742"/>
    </source>
</evidence>
<dbReference type="AlphaFoldDB" id="B7GH38"/>
<dbReference type="STRING" id="491915.Aflv_0613"/>
<evidence type="ECO:0000256" key="1">
    <source>
        <dbReference type="SAM" id="Phobius"/>
    </source>
</evidence>
<dbReference type="HOGENOM" id="CLU_204372_0_0_9"/>
<organism evidence="2 3">
    <name type="scientific">Anoxybacillus flavithermus (strain DSM 21510 / WK1)</name>
    <dbReference type="NCBI Taxonomy" id="491915"/>
    <lineage>
        <taxon>Bacteria</taxon>
        <taxon>Bacillati</taxon>
        <taxon>Bacillota</taxon>
        <taxon>Bacilli</taxon>
        <taxon>Bacillales</taxon>
        <taxon>Anoxybacillaceae</taxon>
        <taxon>Anoxybacillus</taxon>
    </lineage>
</organism>
<gene>
    <name evidence="2" type="ordered locus">Aflv_0613</name>
</gene>
<dbReference type="KEGG" id="afl:Aflv_0613"/>
<dbReference type="eggNOG" id="ENOG5033KD9">
    <property type="taxonomic scope" value="Bacteria"/>
</dbReference>
<protein>
    <submittedName>
        <fullName evidence="2">Uncharacterized conserved protein</fullName>
    </submittedName>
</protein>
<dbReference type="Proteomes" id="UP000000742">
    <property type="component" value="Chromosome"/>
</dbReference>
<keyword evidence="1" id="KW-0812">Transmembrane</keyword>
<name>B7GH38_ANOFW</name>
<sequence>MELNIRKGSEHMRKRYNPYAWPPWLRKLRFIAEQCIIPITVVQAIRTILFPTTIDVILLAIFILLSFALHHDWI</sequence>
<accession>B7GH38</accession>
<reference evidence="2 3" key="1">
    <citation type="journal article" date="2008" name="Genome Biol.">
        <title>Encapsulated in silica: genome, proteome and physiology of the thermophilic bacterium Anoxybacillus flavithermus WK1.</title>
        <authorList>
            <person name="Saw J.H."/>
            <person name="Mountain B.W."/>
            <person name="Feng L."/>
            <person name="Omelchenko M.V."/>
            <person name="Hou S."/>
            <person name="Saito J.A."/>
            <person name="Stott M.B."/>
            <person name="Li D."/>
            <person name="Zhao G."/>
            <person name="Wu J."/>
            <person name="Galperin M.Y."/>
            <person name="Koonin E.V."/>
            <person name="Makarova K.S."/>
            <person name="Wolf Y.I."/>
            <person name="Rigden D.J."/>
            <person name="Dunfield P.F."/>
            <person name="Wang L."/>
            <person name="Alam M."/>
        </authorList>
    </citation>
    <scope>NUCLEOTIDE SEQUENCE [LARGE SCALE GENOMIC DNA]</scope>
    <source>
        <strain evidence="3">DSM 21510 / WK1</strain>
    </source>
</reference>
<keyword evidence="1" id="KW-0472">Membrane</keyword>
<proteinExistence type="predicted"/>